<comment type="function">
    <text evidence="11">Required for proper folding and/or the stability of a subset of proteins in the endoplasmic reticulum. Component of glycosylphosphatidylinositol-mannosyltransferase 1 which transfers the first of the 4 mannoses in the GPI-anchor precursors during GPI-anchor biosynthesis. Probably acts by stabilizing the mannosyltransferase GPI14.</text>
</comment>
<evidence type="ECO:0000256" key="5">
    <source>
        <dbReference type="ARBA" id="ARBA00022502"/>
    </source>
</evidence>
<keyword evidence="8 11" id="KW-1133">Transmembrane helix</keyword>
<evidence type="ECO:0000256" key="6">
    <source>
        <dbReference type="ARBA" id="ARBA00022692"/>
    </source>
</evidence>
<comment type="pathway">
    <text evidence="2 11">Glycolipid biosynthesis; glycosylphosphatidylinositol-anchor biosynthesis.</text>
</comment>
<name>A0A9P8HVZ2_9PEZI</name>
<evidence type="ECO:0000313" key="12">
    <source>
        <dbReference type="EMBL" id="KAH0538743.1"/>
    </source>
</evidence>
<dbReference type="GO" id="GO:0000030">
    <property type="term" value="F:mannosyltransferase activity"/>
    <property type="evidence" value="ECO:0007669"/>
    <property type="project" value="TreeGrafter"/>
</dbReference>
<reference evidence="12" key="1">
    <citation type="submission" date="2021-03" db="EMBL/GenBank/DDBJ databases">
        <title>Comparative genomics and phylogenomic investigation of the class Geoglossomycetes provide insights into ecological specialization and systematics.</title>
        <authorList>
            <person name="Melie T."/>
            <person name="Pirro S."/>
            <person name="Miller A.N."/>
            <person name="Quandt A."/>
        </authorList>
    </citation>
    <scope>NUCLEOTIDE SEQUENCE</scope>
    <source>
        <strain evidence="12">GBOQ0MN5Z8</strain>
    </source>
</reference>
<keyword evidence="7 11" id="KW-0256">Endoplasmic reticulum</keyword>
<evidence type="ECO:0000256" key="10">
    <source>
        <dbReference type="ARBA" id="ARBA00023180"/>
    </source>
</evidence>
<dbReference type="PANTHER" id="PTHR28533:SF1">
    <property type="entry name" value="PROTEIN PBN1"/>
    <property type="match status" value="1"/>
</dbReference>
<evidence type="ECO:0000256" key="7">
    <source>
        <dbReference type="ARBA" id="ARBA00022824"/>
    </source>
</evidence>
<evidence type="ECO:0000256" key="8">
    <source>
        <dbReference type="ARBA" id="ARBA00022989"/>
    </source>
</evidence>
<dbReference type="InterPro" id="IPR013233">
    <property type="entry name" value="PIG-X/PBN1"/>
</dbReference>
<keyword evidence="5 11" id="KW-0337">GPI-anchor biosynthesis</keyword>
<organism evidence="12 13">
    <name type="scientific">Glutinoglossum americanum</name>
    <dbReference type="NCBI Taxonomy" id="1670608"/>
    <lineage>
        <taxon>Eukaryota</taxon>
        <taxon>Fungi</taxon>
        <taxon>Dikarya</taxon>
        <taxon>Ascomycota</taxon>
        <taxon>Pezizomycotina</taxon>
        <taxon>Geoglossomycetes</taxon>
        <taxon>Geoglossales</taxon>
        <taxon>Geoglossaceae</taxon>
        <taxon>Glutinoglossum</taxon>
    </lineage>
</organism>
<evidence type="ECO:0000256" key="2">
    <source>
        <dbReference type="ARBA" id="ARBA00004687"/>
    </source>
</evidence>
<dbReference type="GO" id="GO:0006506">
    <property type="term" value="P:GPI anchor biosynthetic process"/>
    <property type="evidence" value="ECO:0007669"/>
    <property type="project" value="UniProtKB-KW"/>
</dbReference>
<feature type="transmembrane region" description="Helical" evidence="11">
    <location>
        <begin position="395"/>
        <end position="414"/>
    </location>
</feature>
<keyword evidence="9 11" id="KW-0472">Membrane</keyword>
<dbReference type="GO" id="GO:1990529">
    <property type="term" value="C:glycosylphosphatidylinositol-mannosyltransferase I complex"/>
    <property type="evidence" value="ECO:0007669"/>
    <property type="project" value="TreeGrafter"/>
</dbReference>
<dbReference type="SMART" id="SM00780">
    <property type="entry name" value="PIG-X"/>
    <property type="match status" value="1"/>
</dbReference>
<comment type="similarity">
    <text evidence="3 11">Belongs to the PIGX family.</text>
</comment>
<keyword evidence="10" id="KW-0325">Glycoprotein</keyword>
<evidence type="ECO:0000313" key="13">
    <source>
        <dbReference type="Proteomes" id="UP000698800"/>
    </source>
</evidence>
<dbReference type="OrthoDB" id="5546453at2759"/>
<comment type="caution">
    <text evidence="12">The sequence shown here is derived from an EMBL/GenBank/DDBJ whole genome shotgun (WGS) entry which is preliminary data.</text>
</comment>
<dbReference type="EMBL" id="JAGHQL010000098">
    <property type="protein sequence ID" value="KAH0538743.1"/>
    <property type="molecule type" value="Genomic_DNA"/>
</dbReference>
<keyword evidence="6 11" id="KW-0812">Transmembrane</keyword>
<proteinExistence type="inferred from homology"/>
<dbReference type="GO" id="GO:0005789">
    <property type="term" value="C:endoplasmic reticulum membrane"/>
    <property type="evidence" value="ECO:0007669"/>
    <property type="project" value="UniProtKB-SubCell"/>
</dbReference>
<keyword evidence="13" id="KW-1185">Reference proteome</keyword>
<dbReference type="PANTHER" id="PTHR28533">
    <property type="entry name" value="PROTEIN PBN1"/>
    <property type="match status" value="1"/>
</dbReference>
<evidence type="ECO:0000256" key="1">
    <source>
        <dbReference type="ARBA" id="ARBA00004643"/>
    </source>
</evidence>
<dbReference type="InterPro" id="IPR042322">
    <property type="entry name" value="Pbn1"/>
</dbReference>
<evidence type="ECO:0000256" key="3">
    <source>
        <dbReference type="ARBA" id="ARBA00010345"/>
    </source>
</evidence>
<accession>A0A9P8HVZ2</accession>
<dbReference type="AlphaFoldDB" id="A0A9P8HVZ2"/>
<sequence length="431" mass="47377">MSRITHSLGVNPPLQFSRSVCIEGSPRTAHIFYPAKKHFAKSFIRLPLISERFSSSSASQYHQPLTSLGELTTYIQQKICPSSDSACHDRALSLLSASYLDIDYDTISHSLVLNAFWERAPDLGMWDDVFEIVGGNDKVEVGVLANDNPTEPEQLKLGGWLTVVGEDEKPSPTLFSFPSRHHASSPPSISTFSVSFVYPTGLHPTLRIQFPSPSQNLPPGEACALHAYLTLPSYLFADKYQLSDLLFLKSKGLKGLRGLYGETDLEAPDWVIEKWGSSMLVEIDTPGGDQSSAAATGSWTADIPLHFRYLAPKSGGGATDVEVPWPVVFWACRAEEGSKMSVNPFDRVNLGYDGLFGPKTMFYQLSPQPANSSGLLLETVGVPVLDLDKSRTVEIGTVTAIVLGFVWVCWKLWLAGTGSMETREVKKDRRE</sequence>
<evidence type="ECO:0000256" key="11">
    <source>
        <dbReference type="RuleBase" id="RU366056"/>
    </source>
</evidence>
<protein>
    <recommendedName>
        <fullName evidence="4 11">Protein PBN1</fullName>
    </recommendedName>
</protein>
<evidence type="ECO:0000256" key="9">
    <source>
        <dbReference type="ARBA" id="ARBA00023136"/>
    </source>
</evidence>
<evidence type="ECO:0000256" key="4">
    <source>
        <dbReference type="ARBA" id="ARBA00020410"/>
    </source>
</evidence>
<comment type="subcellular location">
    <subcellularLocation>
        <location evidence="11">Endoplasmic reticulum membrane</location>
        <topology evidence="11">Single-pass membrane protein</topology>
    </subcellularLocation>
    <subcellularLocation>
        <location evidence="1">Endoplasmic reticulum membrane</location>
        <topology evidence="1">Single-pass type III membrane protein</topology>
    </subcellularLocation>
</comment>
<dbReference type="Pfam" id="PF08320">
    <property type="entry name" value="PIG-X"/>
    <property type="match status" value="1"/>
</dbReference>
<gene>
    <name evidence="12" type="ORF">FGG08_004696</name>
</gene>
<dbReference type="Proteomes" id="UP000698800">
    <property type="component" value="Unassembled WGS sequence"/>
</dbReference>